<accession>A0A9P8FC12</accession>
<organism evidence="3 4">
    <name type="scientific">Aureobasidium melanogenum</name>
    <name type="common">Aureobasidium pullulans var. melanogenum</name>
    <dbReference type="NCBI Taxonomy" id="46634"/>
    <lineage>
        <taxon>Eukaryota</taxon>
        <taxon>Fungi</taxon>
        <taxon>Dikarya</taxon>
        <taxon>Ascomycota</taxon>
        <taxon>Pezizomycotina</taxon>
        <taxon>Dothideomycetes</taxon>
        <taxon>Dothideomycetidae</taxon>
        <taxon>Dothideales</taxon>
        <taxon>Saccotheciaceae</taxon>
        <taxon>Aureobasidium</taxon>
    </lineage>
</organism>
<dbReference type="CDD" id="cd00067">
    <property type="entry name" value="GAL4"/>
    <property type="match status" value="1"/>
</dbReference>
<feature type="domain" description="Zn(2)-C6 fungal-type" evidence="2">
    <location>
        <begin position="23"/>
        <end position="52"/>
    </location>
</feature>
<comment type="caution">
    <text evidence="3">The sequence shown here is derived from an EMBL/GenBank/DDBJ whole genome shotgun (WGS) entry which is preliminary data.</text>
</comment>
<dbReference type="PANTHER" id="PTHR47655:SF3">
    <property type="entry name" value="ZN(II)2CYS6 TRANSCRIPTION FACTOR (EUROFUNG)"/>
    <property type="match status" value="1"/>
</dbReference>
<evidence type="ECO:0000259" key="2">
    <source>
        <dbReference type="PROSITE" id="PS50048"/>
    </source>
</evidence>
<dbReference type="AlphaFoldDB" id="A0A9P8FC12"/>
<feature type="non-terminal residue" evidence="3">
    <location>
        <position position="1"/>
    </location>
</feature>
<gene>
    <name evidence="3" type="ORF">KCU98_g16088</name>
</gene>
<dbReference type="GO" id="GO:0008270">
    <property type="term" value="F:zinc ion binding"/>
    <property type="evidence" value="ECO:0007669"/>
    <property type="project" value="InterPro"/>
</dbReference>
<reference evidence="3" key="2">
    <citation type="submission" date="2021-08" db="EMBL/GenBank/DDBJ databases">
        <authorList>
            <person name="Gostincar C."/>
            <person name="Sun X."/>
            <person name="Song Z."/>
            <person name="Gunde-Cimerman N."/>
        </authorList>
    </citation>
    <scope>NUCLEOTIDE SEQUENCE</scope>
    <source>
        <strain evidence="3">EXF-9298</strain>
    </source>
</reference>
<dbReference type="InterPro" id="IPR036864">
    <property type="entry name" value="Zn2-C6_fun-type_DNA-bd_sf"/>
</dbReference>
<dbReference type="Pfam" id="PF00172">
    <property type="entry name" value="Zn_clus"/>
    <property type="match status" value="1"/>
</dbReference>
<dbReference type="PANTHER" id="PTHR47655">
    <property type="entry name" value="QUINIC ACID UTILIZATION ACTIVATOR"/>
    <property type="match status" value="1"/>
</dbReference>
<sequence>MSTTGQYKTQHIADILNQRASKACNRCRAKKSRCSGGYPCSKCKSSDAPCIFGYSKESKRKIFPEHYVRTLETQQFKLVAGLQTMYFMLLATNSWPGTRLPERRGNPLVHDLLDRLGLLEPGTKEQIMMDMDENEDASDTSQDVTSLASTMRSPERLQNVIHNGTEPRSEDFSTLSPCSTLQQQLCSDGSANRLTAQPWQYQPRPLLSLPPPISTDFVLKPPSKMTALLSDVSTPTRSVGATTWSVTERPGAWWQRKSHTIQDISSSSSGFASGVPGVDSTANISSLEIPAAHVPDLYLRDSGAHLYDFV</sequence>
<name>A0A9P8FC12_AURME</name>
<dbReference type="InterPro" id="IPR052783">
    <property type="entry name" value="Metabolic/Drug-Res_Regulator"/>
</dbReference>
<dbReference type="PROSITE" id="PS00463">
    <property type="entry name" value="ZN2_CY6_FUNGAL_1"/>
    <property type="match status" value="1"/>
</dbReference>
<evidence type="ECO:0000313" key="4">
    <source>
        <dbReference type="Proteomes" id="UP000729357"/>
    </source>
</evidence>
<dbReference type="GO" id="GO:0000981">
    <property type="term" value="F:DNA-binding transcription factor activity, RNA polymerase II-specific"/>
    <property type="evidence" value="ECO:0007669"/>
    <property type="project" value="InterPro"/>
</dbReference>
<dbReference type="InterPro" id="IPR001138">
    <property type="entry name" value="Zn2Cys6_DnaBD"/>
</dbReference>
<keyword evidence="1" id="KW-0539">Nucleus</keyword>
<dbReference type="Proteomes" id="UP000729357">
    <property type="component" value="Unassembled WGS sequence"/>
</dbReference>
<evidence type="ECO:0000313" key="3">
    <source>
        <dbReference type="EMBL" id="KAG9967890.1"/>
    </source>
</evidence>
<dbReference type="EMBL" id="JAHFXS010003573">
    <property type="protein sequence ID" value="KAG9967890.1"/>
    <property type="molecule type" value="Genomic_DNA"/>
</dbReference>
<reference evidence="3" key="1">
    <citation type="journal article" date="2021" name="J Fungi (Basel)">
        <title>Virulence traits and population genomics of the black yeast Aureobasidium melanogenum.</title>
        <authorList>
            <person name="Cernosa A."/>
            <person name="Sun X."/>
            <person name="Gostincar C."/>
            <person name="Fang C."/>
            <person name="Gunde-Cimerman N."/>
            <person name="Song Z."/>
        </authorList>
    </citation>
    <scope>NUCLEOTIDE SEQUENCE</scope>
    <source>
        <strain evidence="3">EXF-9298</strain>
    </source>
</reference>
<dbReference type="PROSITE" id="PS50048">
    <property type="entry name" value="ZN2_CY6_FUNGAL_2"/>
    <property type="match status" value="1"/>
</dbReference>
<keyword evidence="4" id="KW-1185">Reference proteome</keyword>
<protein>
    <recommendedName>
        <fullName evidence="2">Zn(2)-C6 fungal-type domain-containing protein</fullName>
    </recommendedName>
</protein>
<dbReference type="Gene3D" id="4.10.240.10">
    <property type="entry name" value="Zn(2)-C6 fungal-type DNA-binding domain"/>
    <property type="match status" value="1"/>
</dbReference>
<dbReference type="SUPFAM" id="SSF57701">
    <property type="entry name" value="Zn2/Cys6 DNA-binding domain"/>
    <property type="match status" value="1"/>
</dbReference>
<proteinExistence type="predicted"/>
<evidence type="ECO:0000256" key="1">
    <source>
        <dbReference type="ARBA" id="ARBA00023242"/>
    </source>
</evidence>
<dbReference type="SMART" id="SM00066">
    <property type="entry name" value="GAL4"/>
    <property type="match status" value="1"/>
</dbReference>